<proteinExistence type="predicted"/>
<feature type="transmembrane region" description="Helical" evidence="1">
    <location>
        <begin position="93"/>
        <end position="111"/>
    </location>
</feature>
<protein>
    <recommendedName>
        <fullName evidence="4">Transmembrane protein</fullName>
    </recommendedName>
</protein>
<dbReference type="EMBL" id="JACXAC010000006">
    <property type="protein sequence ID" value="MBD2724242.1"/>
    <property type="molecule type" value="Genomic_DNA"/>
</dbReference>
<gene>
    <name evidence="2" type="ORF">IC234_19095</name>
</gene>
<dbReference type="Proteomes" id="UP000606003">
    <property type="component" value="Unassembled WGS sequence"/>
</dbReference>
<accession>A0ABR8JXZ4</accession>
<dbReference type="RefSeq" id="WP_190927816.1">
    <property type="nucleotide sequence ID" value="NZ_JACXAC010000006.1"/>
</dbReference>
<feature type="transmembrane region" description="Helical" evidence="1">
    <location>
        <begin position="50"/>
        <end position="73"/>
    </location>
</feature>
<keyword evidence="1" id="KW-0472">Membrane</keyword>
<comment type="caution">
    <text evidence="2">The sequence shown here is derived from an EMBL/GenBank/DDBJ whole genome shotgun (WGS) entry which is preliminary data.</text>
</comment>
<keyword evidence="3" id="KW-1185">Reference proteome</keyword>
<keyword evidence="1" id="KW-1133">Transmembrane helix</keyword>
<evidence type="ECO:0000256" key="1">
    <source>
        <dbReference type="SAM" id="Phobius"/>
    </source>
</evidence>
<organism evidence="2 3">
    <name type="scientific">Hymenobacter armeniacus</name>
    <dbReference type="NCBI Taxonomy" id="2771358"/>
    <lineage>
        <taxon>Bacteria</taxon>
        <taxon>Pseudomonadati</taxon>
        <taxon>Bacteroidota</taxon>
        <taxon>Cytophagia</taxon>
        <taxon>Cytophagales</taxon>
        <taxon>Hymenobacteraceae</taxon>
        <taxon>Hymenobacter</taxon>
    </lineage>
</organism>
<evidence type="ECO:0000313" key="3">
    <source>
        <dbReference type="Proteomes" id="UP000606003"/>
    </source>
</evidence>
<keyword evidence="1" id="KW-0812">Transmembrane</keyword>
<reference evidence="2 3" key="1">
    <citation type="submission" date="2020-09" db="EMBL/GenBank/DDBJ databases">
        <authorList>
            <person name="Kim M.K."/>
        </authorList>
    </citation>
    <scope>NUCLEOTIDE SEQUENCE [LARGE SCALE GENOMIC DNA]</scope>
    <source>
        <strain evidence="2 3">BT189</strain>
    </source>
</reference>
<name>A0ABR8JXZ4_9BACT</name>
<evidence type="ECO:0000313" key="2">
    <source>
        <dbReference type="EMBL" id="MBD2724242.1"/>
    </source>
</evidence>
<sequence length="117" mass="12707">MVVEINCAVRMGRLLLVGLGGWLWAVGGTSFALALESAYRTRVPYSTAPFWAALLVTAVGIPGWLVAGIRVAYTEYDGGQARRRGWDAVARGFFMLGLLVLEALPLLALRGQPPRLY</sequence>
<evidence type="ECO:0008006" key="4">
    <source>
        <dbReference type="Google" id="ProtNLM"/>
    </source>
</evidence>